<dbReference type="GO" id="GO:0003743">
    <property type="term" value="F:translation initiation factor activity"/>
    <property type="evidence" value="ECO:0007669"/>
    <property type="project" value="UniProtKB-KW"/>
</dbReference>
<feature type="region of interest" description="Disordered" evidence="1">
    <location>
        <begin position="174"/>
        <end position="262"/>
    </location>
</feature>
<sequence length="369" mass="36142">MIKRIAALATLSALLAQPAVGHAQRPKPDAPASSTPSSLYTVRNVDPAVLAEAVGAHFQGRAKISVVPGSNHLLISGNNPGAVADLSKLLGELDQRPKTIEIEVVLAEIVQKKGDGGDQAAPDLTGPTADLTAKLDALGKGASVQRFKLTTTEGLPTSVTSGGNKPYVTGTTILAGNPFTGGERGGDGPASINPDGSVTRGAGAGTAGPGNRAGAGAGGRGGAGGGGLGGGAAGAAGGGPPPKDGFAGPGGGGRAAGGGPGIGARVQRSISYHQSGTTIKATARAVTDNAVVVDLNLNDSGLKTPESGDEHPSFDNSTLTTTLTIPPGRVVTAQTVNKDGKAGRTVTLVLVTARVVEPGAKTDKTPGVR</sequence>
<evidence type="ECO:0000256" key="1">
    <source>
        <dbReference type="SAM" id="MobiDB-lite"/>
    </source>
</evidence>
<keyword evidence="3" id="KW-0396">Initiation factor</keyword>
<feature type="chain" id="PRO_5012668819" evidence="2">
    <location>
        <begin position="24"/>
        <end position="369"/>
    </location>
</feature>
<name>A0A225DE97_9BACT</name>
<dbReference type="Proteomes" id="UP000214646">
    <property type="component" value="Unassembled WGS sequence"/>
</dbReference>
<feature type="compositionally biased region" description="Gly residues" evidence="1">
    <location>
        <begin position="202"/>
        <end position="238"/>
    </location>
</feature>
<feature type="signal peptide" evidence="2">
    <location>
        <begin position="1"/>
        <end position="23"/>
    </location>
</feature>
<keyword evidence="3" id="KW-0648">Protein biosynthesis</keyword>
<dbReference type="RefSeq" id="WP_088258830.1">
    <property type="nucleotide sequence ID" value="NZ_NIDE01000017.1"/>
</dbReference>
<proteinExistence type="predicted"/>
<feature type="compositionally biased region" description="Gly residues" evidence="1">
    <location>
        <begin position="247"/>
        <end position="262"/>
    </location>
</feature>
<evidence type="ECO:0000313" key="4">
    <source>
        <dbReference type="Proteomes" id="UP000214646"/>
    </source>
</evidence>
<keyword evidence="4" id="KW-1185">Reference proteome</keyword>
<protein>
    <submittedName>
        <fullName evidence="3">Translation initiation factor 2</fullName>
    </submittedName>
</protein>
<dbReference type="EMBL" id="NIDE01000017">
    <property type="protein sequence ID" value="OWK35666.1"/>
    <property type="molecule type" value="Genomic_DNA"/>
</dbReference>
<gene>
    <name evidence="3" type="ORF">FRUB_08229</name>
</gene>
<accession>A0A225DE97</accession>
<dbReference type="AlphaFoldDB" id="A0A225DE97"/>
<keyword evidence="2" id="KW-0732">Signal</keyword>
<evidence type="ECO:0000256" key="2">
    <source>
        <dbReference type="SAM" id="SignalP"/>
    </source>
</evidence>
<organism evidence="3 4">
    <name type="scientific">Fimbriiglobus ruber</name>
    <dbReference type="NCBI Taxonomy" id="1908690"/>
    <lineage>
        <taxon>Bacteria</taxon>
        <taxon>Pseudomonadati</taxon>
        <taxon>Planctomycetota</taxon>
        <taxon>Planctomycetia</taxon>
        <taxon>Gemmatales</taxon>
        <taxon>Gemmataceae</taxon>
        <taxon>Fimbriiglobus</taxon>
    </lineage>
</organism>
<feature type="region of interest" description="Disordered" evidence="1">
    <location>
        <begin position="302"/>
        <end position="321"/>
    </location>
</feature>
<evidence type="ECO:0000313" key="3">
    <source>
        <dbReference type="EMBL" id="OWK35666.1"/>
    </source>
</evidence>
<dbReference type="OrthoDB" id="288266at2"/>
<comment type="caution">
    <text evidence="3">The sequence shown here is derived from an EMBL/GenBank/DDBJ whole genome shotgun (WGS) entry which is preliminary data.</text>
</comment>
<reference evidence="4" key="1">
    <citation type="submission" date="2017-06" db="EMBL/GenBank/DDBJ databases">
        <title>Genome analysis of Fimbriiglobus ruber SP5, the first member of the order Planctomycetales with confirmed chitinolytic capability.</title>
        <authorList>
            <person name="Ravin N.V."/>
            <person name="Rakitin A.L."/>
            <person name="Ivanova A.A."/>
            <person name="Beletsky A.V."/>
            <person name="Kulichevskaya I.S."/>
            <person name="Mardanov A.V."/>
            <person name="Dedysh S.N."/>
        </authorList>
    </citation>
    <scope>NUCLEOTIDE SEQUENCE [LARGE SCALE GENOMIC DNA]</scope>
    <source>
        <strain evidence="4">SP5</strain>
    </source>
</reference>